<keyword evidence="1" id="KW-1133">Transmembrane helix</keyword>
<dbReference type="Proteomes" id="UP001162802">
    <property type="component" value="Unassembled WGS sequence"/>
</dbReference>
<organism evidence="2 3">
    <name type="scientific">Novosphingobium mangrovi</name>
    <name type="common">ex Hu et al. 2023</name>
    <dbReference type="NCBI Taxonomy" id="2930094"/>
    <lineage>
        <taxon>Bacteria</taxon>
        <taxon>Pseudomonadati</taxon>
        <taxon>Pseudomonadota</taxon>
        <taxon>Alphaproteobacteria</taxon>
        <taxon>Sphingomonadales</taxon>
        <taxon>Sphingomonadaceae</taxon>
        <taxon>Novosphingobium</taxon>
    </lineage>
</organism>
<accession>A0ABT0AH51</accession>
<name>A0ABT0AH51_9SPHN</name>
<dbReference type="NCBIfam" id="NF041635">
    <property type="entry name" value="STM3941_fam"/>
    <property type="match status" value="1"/>
</dbReference>
<keyword evidence="1" id="KW-0472">Membrane</keyword>
<proteinExistence type="predicted"/>
<evidence type="ECO:0000313" key="3">
    <source>
        <dbReference type="Proteomes" id="UP001162802"/>
    </source>
</evidence>
<dbReference type="InterPro" id="IPR048136">
    <property type="entry name" value="STM3941-like"/>
</dbReference>
<comment type="caution">
    <text evidence="2">The sequence shown here is derived from an EMBL/GenBank/DDBJ whole genome shotgun (WGS) entry which is preliminary data.</text>
</comment>
<feature type="transmembrane region" description="Helical" evidence="1">
    <location>
        <begin position="12"/>
        <end position="30"/>
    </location>
</feature>
<dbReference type="EMBL" id="JALHAT010000043">
    <property type="protein sequence ID" value="MCJ1962495.1"/>
    <property type="molecule type" value="Genomic_DNA"/>
</dbReference>
<evidence type="ECO:0000313" key="2">
    <source>
        <dbReference type="EMBL" id="MCJ1962495.1"/>
    </source>
</evidence>
<feature type="transmembrane region" description="Helical" evidence="1">
    <location>
        <begin position="50"/>
        <end position="71"/>
    </location>
</feature>
<keyword evidence="3" id="KW-1185">Reference proteome</keyword>
<dbReference type="RefSeq" id="WP_243802505.1">
    <property type="nucleotide sequence ID" value="NZ_JALHAT010000043.1"/>
</dbReference>
<reference evidence="2" key="1">
    <citation type="submission" date="2022-03" db="EMBL/GenBank/DDBJ databases">
        <title>Identification of a novel bacterium isolated from mangrove sediments.</title>
        <authorList>
            <person name="Pan X."/>
        </authorList>
    </citation>
    <scope>NUCLEOTIDE SEQUENCE</scope>
    <source>
        <strain evidence="2">B2637</strain>
    </source>
</reference>
<protein>
    <recommendedName>
        <fullName evidence="4">PH domain-containing protein</fullName>
    </recommendedName>
</protein>
<gene>
    <name evidence="2" type="ORF">MTR65_17515</name>
</gene>
<evidence type="ECO:0000256" key="1">
    <source>
        <dbReference type="SAM" id="Phobius"/>
    </source>
</evidence>
<keyword evidence="1" id="KW-0812">Transmembrane</keyword>
<sequence>MDDFVAHTSRWRAALIVATSLGFVAIGIWMAGLVGPVPVTRRAGLLMTEIWGWFCILFFGMCAIGGAKLWWTNAERLHISRSGIRWAGWSNQTIPWEEISDVTEWRYKGTKSIILHLRDPSRFPVEGPAVLRGLSGRANRAITGGDVSITLLGTDRKFDEAILAIATFRADR</sequence>
<evidence type="ECO:0008006" key="4">
    <source>
        <dbReference type="Google" id="ProtNLM"/>
    </source>
</evidence>